<feature type="coiled-coil region" evidence="1">
    <location>
        <begin position="15"/>
        <end position="42"/>
    </location>
</feature>
<feature type="coiled-coil region" evidence="1">
    <location>
        <begin position="73"/>
        <end position="107"/>
    </location>
</feature>
<evidence type="ECO:0000256" key="1">
    <source>
        <dbReference type="SAM" id="Coils"/>
    </source>
</evidence>
<organism evidence="2 3">
    <name type="scientific">Grifola frondosa</name>
    <name type="common">Maitake</name>
    <name type="synonym">Polyporus frondosus</name>
    <dbReference type="NCBI Taxonomy" id="5627"/>
    <lineage>
        <taxon>Eukaryota</taxon>
        <taxon>Fungi</taxon>
        <taxon>Dikarya</taxon>
        <taxon>Basidiomycota</taxon>
        <taxon>Agaricomycotina</taxon>
        <taxon>Agaricomycetes</taxon>
        <taxon>Polyporales</taxon>
        <taxon>Grifolaceae</taxon>
        <taxon>Grifola</taxon>
    </lineage>
</organism>
<comment type="caution">
    <text evidence="2">The sequence shown here is derived from an EMBL/GenBank/DDBJ whole genome shotgun (WGS) entry which is preliminary data.</text>
</comment>
<evidence type="ECO:0000313" key="3">
    <source>
        <dbReference type="Proteomes" id="UP000092993"/>
    </source>
</evidence>
<accession>A0A1C7LKZ4</accession>
<protein>
    <submittedName>
        <fullName evidence="2">Uncharacterized protein</fullName>
    </submittedName>
</protein>
<dbReference type="AlphaFoldDB" id="A0A1C7LKZ4"/>
<dbReference type="EMBL" id="LUGG01000047">
    <property type="protein sequence ID" value="OBZ65310.1"/>
    <property type="molecule type" value="Genomic_DNA"/>
</dbReference>
<name>A0A1C7LKZ4_GRIFR</name>
<proteinExistence type="predicted"/>
<gene>
    <name evidence="2" type="ORF">A0H81_14763</name>
</gene>
<evidence type="ECO:0000313" key="2">
    <source>
        <dbReference type="EMBL" id="OBZ65310.1"/>
    </source>
</evidence>
<sequence>MDPVSLDPELAPGVINLLSERLKSLKEENERLKTENWNLRVIHGQISISDGGERDAKACTQQSCPSANRVKVLEEEIHAQDDLRQQIDTLQEEISALKAKYKKEKTARKESQSIRAEMEARLQGSLEEKCAAEQAREIIYQQLQAMKEYEASKNEGPVQQVMNRAYQSTVWRN</sequence>
<reference evidence="2 3" key="1">
    <citation type="submission" date="2016-03" db="EMBL/GenBank/DDBJ databases">
        <title>Whole genome sequencing of Grifola frondosa 9006-11.</title>
        <authorList>
            <person name="Min B."/>
            <person name="Park H."/>
            <person name="Kim J.-G."/>
            <person name="Cho H."/>
            <person name="Oh Y.-L."/>
            <person name="Kong W.-S."/>
            <person name="Choi I.-G."/>
        </authorList>
    </citation>
    <scope>NUCLEOTIDE SEQUENCE [LARGE SCALE GENOMIC DNA]</scope>
    <source>
        <strain evidence="2 3">9006-11</strain>
    </source>
</reference>
<dbReference type="Proteomes" id="UP000092993">
    <property type="component" value="Unassembled WGS sequence"/>
</dbReference>
<keyword evidence="3" id="KW-1185">Reference proteome</keyword>
<keyword evidence="1" id="KW-0175">Coiled coil</keyword>